<organism evidence="2 3">
    <name type="scientific">Vanilla planifolia</name>
    <name type="common">Vanilla</name>
    <dbReference type="NCBI Taxonomy" id="51239"/>
    <lineage>
        <taxon>Eukaryota</taxon>
        <taxon>Viridiplantae</taxon>
        <taxon>Streptophyta</taxon>
        <taxon>Embryophyta</taxon>
        <taxon>Tracheophyta</taxon>
        <taxon>Spermatophyta</taxon>
        <taxon>Magnoliopsida</taxon>
        <taxon>Liliopsida</taxon>
        <taxon>Asparagales</taxon>
        <taxon>Orchidaceae</taxon>
        <taxon>Vanilloideae</taxon>
        <taxon>Vanilleae</taxon>
        <taxon>Vanilla</taxon>
    </lineage>
</organism>
<reference evidence="2 3" key="1">
    <citation type="journal article" date="2020" name="Nat. Food">
        <title>A phased Vanilla planifolia genome enables genetic improvement of flavour and production.</title>
        <authorList>
            <person name="Hasing T."/>
            <person name="Tang H."/>
            <person name="Brym M."/>
            <person name="Khazi F."/>
            <person name="Huang T."/>
            <person name="Chambers A.H."/>
        </authorList>
    </citation>
    <scope>NUCLEOTIDE SEQUENCE [LARGE SCALE GENOMIC DNA]</scope>
    <source>
        <tissue evidence="2">Leaf</tissue>
    </source>
</reference>
<proteinExistence type="predicted"/>
<feature type="region of interest" description="Disordered" evidence="1">
    <location>
        <begin position="44"/>
        <end position="64"/>
    </location>
</feature>
<name>A0A835RCY2_VANPL</name>
<gene>
    <name evidence="2" type="ORF">HPP92_011741</name>
</gene>
<dbReference type="Proteomes" id="UP000639772">
    <property type="component" value="Unassembled WGS sequence"/>
</dbReference>
<dbReference type="AlphaFoldDB" id="A0A835RCY2"/>
<evidence type="ECO:0000256" key="1">
    <source>
        <dbReference type="SAM" id="MobiDB-lite"/>
    </source>
</evidence>
<accession>A0A835RCY2</accession>
<evidence type="ECO:0000313" key="3">
    <source>
        <dbReference type="Proteomes" id="UP000639772"/>
    </source>
</evidence>
<comment type="caution">
    <text evidence="2">The sequence shown here is derived from an EMBL/GenBank/DDBJ whole genome shotgun (WGS) entry which is preliminary data.</text>
</comment>
<protein>
    <submittedName>
        <fullName evidence="2">Uncharacterized protein</fullName>
    </submittedName>
</protein>
<sequence>MYNSNCLLIGYPSFDSIWLFSQKHDSIDIITKQLRSSIETTIPEAPELQNPDREDDSIGANGSGNIHTLGNQEVLCPHHRLQFTRGLVSPAAVQLSDVK</sequence>
<evidence type="ECO:0000313" key="2">
    <source>
        <dbReference type="EMBL" id="KAG0483657.1"/>
    </source>
</evidence>
<dbReference type="EMBL" id="JADCNM010000005">
    <property type="protein sequence ID" value="KAG0483657.1"/>
    <property type="molecule type" value="Genomic_DNA"/>
</dbReference>